<gene>
    <name evidence="2" type="ORF">LOC68_27420</name>
</gene>
<dbReference type="Proteomes" id="UP001139103">
    <property type="component" value="Unassembled WGS sequence"/>
</dbReference>
<sequence length="173" mass="18980">MHDADALQDEAERWKDAALDQRMRSRIRLAMTDLGEAHATKLRVRENCGMNGTKFARAWDRMVAEGEIQKIVNEKQVYYPSYRLAKPVAKKNDASESTPLVGSAVRTMGSANGLAKSIDASAVRTADPTGDALRAEKDRTRGPVDPQPSTDALKNAPTGQPKAALGKCMRLKW</sequence>
<evidence type="ECO:0000313" key="3">
    <source>
        <dbReference type="Proteomes" id="UP001139103"/>
    </source>
</evidence>
<dbReference type="AlphaFoldDB" id="A0A9X1SJA1"/>
<keyword evidence="3" id="KW-1185">Reference proteome</keyword>
<dbReference type="EMBL" id="JAJKFT010000010">
    <property type="protein sequence ID" value="MCC9632142.1"/>
    <property type="molecule type" value="Genomic_DNA"/>
</dbReference>
<dbReference type="RefSeq" id="WP_230224998.1">
    <property type="nucleotide sequence ID" value="NZ_JAJKFT010000010.1"/>
</dbReference>
<accession>A0A9X1SJA1</accession>
<organism evidence="2 3">
    <name type="scientific">Blastopirellula sediminis</name>
    <dbReference type="NCBI Taxonomy" id="2894196"/>
    <lineage>
        <taxon>Bacteria</taxon>
        <taxon>Pseudomonadati</taxon>
        <taxon>Planctomycetota</taxon>
        <taxon>Planctomycetia</taxon>
        <taxon>Pirellulales</taxon>
        <taxon>Pirellulaceae</taxon>
        <taxon>Blastopirellula</taxon>
    </lineage>
</organism>
<feature type="compositionally biased region" description="Basic and acidic residues" evidence="1">
    <location>
        <begin position="133"/>
        <end position="142"/>
    </location>
</feature>
<reference evidence="2" key="1">
    <citation type="submission" date="2021-11" db="EMBL/GenBank/DDBJ databases">
        <title>Genome sequence.</title>
        <authorList>
            <person name="Sun Q."/>
        </authorList>
    </citation>
    <scope>NUCLEOTIDE SEQUENCE</scope>
    <source>
        <strain evidence="2">JC732</strain>
    </source>
</reference>
<proteinExistence type="predicted"/>
<comment type="caution">
    <text evidence="2">The sequence shown here is derived from an EMBL/GenBank/DDBJ whole genome shotgun (WGS) entry which is preliminary data.</text>
</comment>
<name>A0A9X1SJA1_9BACT</name>
<protein>
    <submittedName>
        <fullName evidence="2">Uncharacterized protein</fullName>
    </submittedName>
</protein>
<feature type="region of interest" description="Disordered" evidence="1">
    <location>
        <begin position="121"/>
        <end position="173"/>
    </location>
</feature>
<evidence type="ECO:0000256" key="1">
    <source>
        <dbReference type="SAM" id="MobiDB-lite"/>
    </source>
</evidence>
<evidence type="ECO:0000313" key="2">
    <source>
        <dbReference type="EMBL" id="MCC9632142.1"/>
    </source>
</evidence>